<gene>
    <name evidence="2" type="ORF">D9758_015994</name>
</gene>
<feature type="region of interest" description="Disordered" evidence="1">
    <location>
        <begin position="55"/>
        <end position="103"/>
    </location>
</feature>
<dbReference type="OrthoDB" id="73465at2759"/>
<reference evidence="2 3" key="1">
    <citation type="journal article" date="2020" name="ISME J.">
        <title>Uncovering the hidden diversity of litter-decomposition mechanisms in mushroom-forming fungi.</title>
        <authorList>
            <person name="Floudas D."/>
            <person name="Bentzer J."/>
            <person name="Ahren D."/>
            <person name="Johansson T."/>
            <person name="Persson P."/>
            <person name="Tunlid A."/>
        </authorList>
    </citation>
    <scope>NUCLEOTIDE SEQUENCE [LARGE SCALE GENOMIC DNA]</scope>
    <source>
        <strain evidence="2 3">CBS 291.85</strain>
    </source>
</reference>
<accession>A0A8H5BVN3</accession>
<protein>
    <submittedName>
        <fullName evidence="2">Uncharacterized protein</fullName>
    </submittedName>
</protein>
<comment type="caution">
    <text evidence="2">The sequence shown here is derived from an EMBL/GenBank/DDBJ whole genome shotgun (WGS) entry which is preliminary data.</text>
</comment>
<dbReference type="AlphaFoldDB" id="A0A8H5BVN3"/>
<evidence type="ECO:0000256" key="1">
    <source>
        <dbReference type="SAM" id="MobiDB-lite"/>
    </source>
</evidence>
<dbReference type="EMBL" id="JAACJM010000336">
    <property type="protein sequence ID" value="KAF5330081.1"/>
    <property type="molecule type" value="Genomic_DNA"/>
</dbReference>
<name>A0A8H5BVN3_9AGAR</name>
<evidence type="ECO:0000313" key="3">
    <source>
        <dbReference type="Proteomes" id="UP000559256"/>
    </source>
</evidence>
<keyword evidence="3" id="KW-1185">Reference proteome</keyword>
<sequence>MTVLLINVAVTSLHYDTSLPDFTGALCSTTTNLVNFNQSRNTQYAPPKHHLTVNDITNAHAPSVPIRRPNNPNVAPPYRNSIAADSETTKKQHPSQRNAQETRKDVIISLSDDLTVPFALTAGLSSLGTSRLVALAV</sequence>
<organism evidence="2 3">
    <name type="scientific">Tetrapyrgos nigripes</name>
    <dbReference type="NCBI Taxonomy" id="182062"/>
    <lineage>
        <taxon>Eukaryota</taxon>
        <taxon>Fungi</taxon>
        <taxon>Dikarya</taxon>
        <taxon>Basidiomycota</taxon>
        <taxon>Agaricomycotina</taxon>
        <taxon>Agaricomycetes</taxon>
        <taxon>Agaricomycetidae</taxon>
        <taxon>Agaricales</taxon>
        <taxon>Marasmiineae</taxon>
        <taxon>Marasmiaceae</taxon>
        <taxon>Tetrapyrgos</taxon>
    </lineage>
</organism>
<evidence type="ECO:0000313" key="2">
    <source>
        <dbReference type="EMBL" id="KAF5330081.1"/>
    </source>
</evidence>
<proteinExistence type="predicted"/>
<dbReference type="Proteomes" id="UP000559256">
    <property type="component" value="Unassembled WGS sequence"/>
</dbReference>